<evidence type="ECO:0000256" key="11">
    <source>
        <dbReference type="PIRSR" id="PIRSR005096-2"/>
    </source>
</evidence>
<comment type="pathway">
    <text evidence="3">Carbohydrate metabolism; galactose metabolism.</text>
</comment>
<feature type="binding site" evidence="11">
    <location>
        <position position="276"/>
    </location>
    <ligand>
        <name>beta-D-galactose</name>
        <dbReference type="ChEBI" id="CHEBI:27667"/>
    </ligand>
</feature>
<evidence type="ECO:0000256" key="6">
    <source>
        <dbReference type="ARBA" id="ARBA00023235"/>
    </source>
</evidence>
<dbReference type="Proteomes" id="UP000728185">
    <property type="component" value="Unassembled WGS sequence"/>
</dbReference>
<dbReference type="UniPathway" id="UPA00214"/>
<dbReference type="GO" id="GO:0006006">
    <property type="term" value="P:glucose metabolic process"/>
    <property type="evidence" value="ECO:0007669"/>
    <property type="project" value="TreeGrafter"/>
</dbReference>
<dbReference type="AlphaFoldDB" id="A0A8E0VN94"/>
<dbReference type="Pfam" id="PF01263">
    <property type="entry name" value="Aldose_epim"/>
    <property type="match status" value="1"/>
</dbReference>
<dbReference type="GO" id="GO:0004034">
    <property type="term" value="F:aldose 1-epimerase activity"/>
    <property type="evidence" value="ECO:0007669"/>
    <property type="project" value="UniProtKB-EC"/>
</dbReference>
<reference evidence="13" key="1">
    <citation type="submission" date="2019-05" db="EMBL/GenBank/DDBJ databases">
        <title>Annotation for the trematode Fasciolopsis buski.</title>
        <authorList>
            <person name="Choi Y.-J."/>
        </authorList>
    </citation>
    <scope>NUCLEOTIDE SEQUENCE</scope>
    <source>
        <strain evidence="13">HT</strain>
        <tissue evidence="13">Whole worm</tissue>
    </source>
</reference>
<keyword evidence="6 9" id="KW-0413">Isomerase</keyword>
<accession>A0A8E0VN94</accession>
<evidence type="ECO:0000256" key="8">
    <source>
        <dbReference type="ARBA" id="ARBA00045743"/>
    </source>
</evidence>
<dbReference type="PANTHER" id="PTHR10091:SF49">
    <property type="entry name" value="ALDOSE 1-EPIMERASE"/>
    <property type="match status" value="1"/>
</dbReference>
<feature type="binding site" evidence="12">
    <location>
        <begin position="202"/>
        <end position="204"/>
    </location>
    <ligand>
        <name>beta-D-galactose</name>
        <dbReference type="ChEBI" id="CHEBI:27667"/>
    </ligand>
</feature>
<dbReference type="InterPro" id="IPR014718">
    <property type="entry name" value="GH-type_carb-bd"/>
</dbReference>
<dbReference type="EC" id="5.1.3.3" evidence="9"/>
<dbReference type="OrthoDB" id="274691at2759"/>
<dbReference type="CDD" id="cd09019">
    <property type="entry name" value="galactose_mutarotase_like"/>
    <property type="match status" value="1"/>
</dbReference>
<evidence type="ECO:0000256" key="10">
    <source>
        <dbReference type="PIRSR" id="PIRSR005096-1"/>
    </source>
</evidence>
<dbReference type="GO" id="GO:0033499">
    <property type="term" value="P:galactose catabolic process via UDP-galactose, Leloir pathway"/>
    <property type="evidence" value="ECO:0007669"/>
    <property type="project" value="TreeGrafter"/>
</dbReference>
<organism evidence="13 14">
    <name type="scientific">Fasciolopsis buskii</name>
    <dbReference type="NCBI Taxonomy" id="27845"/>
    <lineage>
        <taxon>Eukaryota</taxon>
        <taxon>Metazoa</taxon>
        <taxon>Spiralia</taxon>
        <taxon>Lophotrochozoa</taxon>
        <taxon>Platyhelminthes</taxon>
        <taxon>Trematoda</taxon>
        <taxon>Digenea</taxon>
        <taxon>Plagiorchiida</taxon>
        <taxon>Echinostomata</taxon>
        <taxon>Echinostomatoidea</taxon>
        <taxon>Fasciolidae</taxon>
        <taxon>Fasciolopsis</taxon>
    </lineage>
</organism>
<dbReference type="InterPro" id="IPR011013">
    <property type="entry name" value="Gal_mutarotase_sf_dom"/>
</dbReference>
<protein>
    <recommendedName>
        <fullName evidence="9">Aldose 1-epimerase</fullName>
        <ecNumber evidence="9">5.1.3.3</ecNumber>
    </recommendedName>
</protein>
<keyword evidence="14" id="KW-1185">Reference proteome</keyword>
<dbReference type="InterPro" id="IPR018052">
    <property type="entry name" value="Ald1_epimerase_CS"/>
</dbReference>
<dbReference type="InterPro" id="IPR008183">
    <property type="entry name" value="Aldose_1/G6P_1-epimerase"/>
</dbReference>
<sequence length="379" mass="41875">MVVTIEPFGYTSKGQSVDLITISSAESPDQTEKPCVKICTLGAAIVSLRIPGAESSKRPIMSDIVLGYDSADDYERNTPYMGTIVGRVAGRIQKACFRLPGSNSVIQVTKNYQNVHCLHGGKEGLSFVLWTIRHVDHQSVLLEYVSPDGADGFPGDLIVQVRYRFSNISAKANTFELRISYKATLSNSTNKRVFCPVSLTNHTYWNLAGHRAGARGLSNHEVQIQANRYVELRPVDLIPTGRILSIPVGSPLDFRLPRPLGPGLTNLGNPDAEGYDDYYVLDCDRKPEEPAVTVTEPESGRRMRVYTDQPGLQFYTGFYLNPNSDPIGKEGHLYTPFSGFCVETEGYPDAYNQPDFPAVILESGGAPYIQETTFQFDCI</sequence>
<evidence type="ECO:0000256" key="1">
    <source>
        <dbReference type="ARBA" id="ARBA00001614"/>
    </source>
</evidence>
<evidence type="ECO:0000256" key="9">
    <source>
        <dbReference type="PIRNR" id="PIRNR005096"/>
    </source>
</evidence>
<comment type="caution">
    <text evidence="13">The sequence shown here is derived from an EMBL/GenBank/DDBJ whole genome shotgun (WGS) entry which is preliminary data.</text>
</comment>
<dbReference type="PIRSF" id="PIRSF005096">
    <property type="entry name" value="GALM"/>
    <property type="match status" value="1"/>
</dbReference>
<evidence type="ECO:0000313" key="13">
    <source>
        <dbReference type="EMBL" id="KAA0198237.1"/>
    </source>
</evidence>
<dbReference type="EMBL" id="LUCM01001868">
    <property type="protein sequence ID" value="KAA0198237.1"/>
    <property type="molecule type" value="Genomic_DNA"/>
</dbReference>
<evidence type="ECO:0000256" key="4">
    <source>
        <dbReference type="ARBA" id="ARBA00005028"/>
    </source>
</evidence>
<dbReference type="Gene3D" id="2.70.98.10">
    <property type="match status" value="1"/>
</dbReference>
<gene>
    <name evidence="13" type="ORF">FBUS_03732</name>
</gene>
<evidence type="ECO:0000256" key="7">
    <source>
        <dbReference type="ARBA" id="ARBA00023277"/>
    </source>
</evidence>
<comment type="catalytic activity">
    <reaction evidence="1 9">
        <text>alpha-D-glucose = beta-D-glucose</text>
        <dbReference type="Rhea" id="RHEA:10264"/>
        <dbReference type="ChEBI" id="CHEBI:15903"/>
        <dbReference type="ChEBI" id="CHEBI:17925"/>
        <dbReference type="EC" id="5.1.3.3"/>
    </reaction>
</comment>
<evidence type="ECO:0000256" key="3">
    <source>
        <dbReference type="ARBA" id="ARBA00004947"/>
    </source>
</evidence>
<feature type="active site" description="Proton acceptor" evidence="10">
    <location>
        <position position="343"/>
    </location>
</feature>
<feature type="active site" description="Proton donor" evidence="10">
    <location>
        <position position="202"/>
    </location>
</feature>
<evidence type="ECO:0000256" key="5">
    <source>
        <dbReference type="ARBA" id="ARBA00006206"/>
    </source>
</evidence>
<evidence type="ECO:0000313" key="14">
    <source>
        <dbReference type="Proteomes" id="UP000728185"/>
    </source>
</evidence>
<evidence type="ECO:0000256" key="2">
    <source>
        <dbReference type="ARBA" id="ARBA00001712"/>
    </source>
</evidence>
<comment type="catalytic activity">
    <reaction evidence="2">
        <text>alpha-D-galactose = beta-D-galactose</text>
        <dbReference type="Rhea" id="RHEA:28675"/>
        <dbReference type="ChEBI" id="CHEBI:27667"/>
        <dbReference type="ChEBI" id="CHEBI:28061"/>
        <dbReference type="EC" id="5.1.3.3"/>
    </reaction>
    <physiologicalReaction direction="right-to-left" evidence="2">
        <dbReference type="Rhea" id="RHEA:28677"/>
    </physiologicalReaction>
</comment>
<comment type="similarity">
    <text evidence="5 9">Belongs to the aldose epimerase family.</text>
</comment>
<comment type="pathway">
    <text evidence="4 9">Carbohydrate metabolism; hexose metabolism.</text>
</comment>
<comment type="function">
    <text evidence="8">Mutarotase that catalyzes the interconversion of beta-D-galactose and alpha-D-galactose during galactose metabolism. Beta-D-galactose is metabolized in the liver into glucose 1-phosphate, the primary metabolic fuel, by the action of four enzymes that constitute the Leloir pathway: GALM, GALK1 (galactokinase), GALT (galactose-1-phosphate uridylyltransferase) and GALE (UDP-galactose-4'-epimerase). Involved in the maintenance of the equilibrium between the beta- and alpha-anomers of galactose, therefore ensuring a sufficient supply of the alpha-anomer for GALK1. Also active on D-glucose although shows a preference for galactose over glucose.</text>
</comment>
<dbReference type="InterPro" id="IPR015443">
    <property type="entry name" value="Aldose_1-epimerase"/>
</dbReference>
<dbReference type="PROSITE" id="PS00545">
    <property type="entry name" value="ALDOSE_1_EPIMERASE"/>
    <property type="match status" value="1"/>
</dbReference>
<dbReference type="UniPathway" id="UPA00242"/>
<keyword evidence="7 9" id="KW-0119">Carbohydrate metabolism</keyword>
<dbReference type="GO" id="GO:0030246">
    <property type="term" value="F:carbohydrate binding"/>
    <property type="evidence" value="ECO:0007669"/>
    <property type="project" value="InterPro"/>
</dbReference>
<dbReference type="InterPro" id="IPR047215">
    <property type="entry name" value="Galactose_mutarotase-like"/>
</dbReference>
<dbReference type="PANTHER" id="PTHR10091">
    <property type="entry name" value="ALDOSE-1-EPIMERASE"/>
    <property type="match status" value="1"/>
</dbReference>
<dbReference type="SUPFAM" id="SSF74650">
    <property type="entry name" value="Galactose mutarotase-like"/>
    <property type="match status" value="1"/>
</dbReference>
<proteinExistence type="inferred from homology"/>
<evidence type="ECO:0000256" key="12">
    <source>
        <dbReference type="PIRSR" id="PIRSR005096-3"/>
    </source>
</evidence>
<name>A0A8E0VN94_9TREM</name>